<feature type="region of interest" description="Disordered" evidence="1">
    <location>
        <begin position="208"/>
        <end position="232"/>
    </location>
</feature>
<feature type="compositionally biased region" description="Basic and acidic residues" evidence="1">
    <location>
        <begin position="212"/>
        <end position="232"/>
    </location>
</feature>
<feature type="non-terminal residue" evidence="2">
    <location>
        <position position="1"/>
    </location>
</feature>
<dbReference type="AlphaFoldDB" id="A0A146JXN0"/>
<name>A0A146JXN0_9EUKA</name>
<proteinExistence type="predicted"/>
<evidence type="ECO:0000313" key="2">
    <source>
        <dbReference type="EMBL" id="JAP89480.1"/>
    </source>
</evidence>
<organism evidence="2">
    <name type="scientific">Trepomonas sp. PC1</name>
    <dbReference type="NCBI Taxonomy" id="1076344"/>
    <lineage>
        <taxon>Eukaryota</taxon>
        <taxon>Metamonada</taxon>
        <taxon>Diplomonadida</taxon>
        <taxon>Hexamitidae</taxon>
        <taxon>Hexamitinae</taxon>
        <taxon>Trepomonas</taxon>
    </lineage>
</organism>
<gene>
    <name evidence="2" type="ORF">TPC1_31025</name>
</gene>
<evidence type="ECO:0008006" key="3">
    <source>
        <dbReference type="Google" id="ProtNLM"/>
    </source>
</evidence>
<evidence type="ECO:0000256" key="1">
    <source>
        <dbReference type="SAM" id="MobiDB-lite"/>
    </source>
</evidence>
<protein>
    <recommendedName>
        <fullName evidence="3">MSP domain-containing protein</fullName>
    </recommendedName>
</protein>
<sequence length="337" mass="38501">LKVEPTHIHSTTRQLIITNLNQQHAIVKVQSVQSVPLKVSHEYLFVLSNQSQTLELVPQEPSSVPQNASIISFYEQIIRISFAYCDEIPQNLKKFIKHQKEQGTLQSIGIPFIDVNSPVNSLPNLSAQMETNPKPIKFDSTKLNQCNFSESPLQGSLEFSPKIKTADIFDANVKELQLQSPEKKELSEIPSEIHKKEVNELHLQVPSVTSEYKNDSSSDFSKKQEKLEKAQKDDQIEPITYEKEISKINLHQLKKQPTDDIVPPTERVSNIQKELNTQLLTLEIEQIKAQNAFKEQLKSEQAKSAKYNAKLTSIQQFTKKTWFEIFIVAGFVLVMFM</sequence>
<dbReference type="EMBL" id="GDID01007126">
    <property type="protein sequence ID" value="JAP89480.1"/>
    <property type="molecule type" value="Transcribed_RNA"/>
</dbReference>
<reference evidence="2" key="1">
    <citation type="submission" date="2015-07" db="EMBL/GenBank/DDBJ databases">
        <title>Adaptation to a free-living lifestyle via gene acquisitions in the diplomonad Trepomonas sp. PC1.</title>
        <authorList>
            <person name="Xu F."/>
            <person name="Jerlstrom-Hultqvist J."/>
            <person name="Kolisko M."/>
            <person name="Simpson A.G.B."/>
            <person name="Roger A.J."/>
            <person name="Svard S.G."/>
            <person name="Andersson J.O."/>
        </authorList>
    </citation>
    <scope>NUCLEOTIDE SEQUENCE</scope>
    <source>
        <strain evidence="2">PC1</strain>
    </source>
</reference>
<accession>A0A146JXN0</accession>